<dbReference type="SUPFAM" id="SSF111418">
    <property type="entry name" value="Hormone receptor domain"/>
    <property type="match status" value="1"/>
</dbReference>
<feature type="transmembrane region" description="Helical" evidence="11">
    <location>
        <begin position="375"/>
        <end position="396"/>
    </location>
</feature>
<evidence type="ECO:0000313" key="17">
    <source>
        <dbReference type="RefSeq" id="XP_022100028.1"/>
    </source>
</evidence>
<evidence type="ECO:0000256" key="10">
    <source>
        <dbReference type="SAM" id="MobiDB-lite"/>
    </source>
</evidence>
<dbReference type="GeneID" id="110984303"/>
<dbReference type="GO" id="GO:0007166">
    <property type="term" value="P:cell surface receptor signaling pathway"/>
    <property type="evidence" value="ECO:0007669"/>
    <property type="project" value="InterPro"/>
</dbReference>
<dbReference type="InterPro" id="IPR057244">
    <property type="entry name" value="GAIN_B"/>
</dbReference>
<keyword evidence="2 11" id="KW-0812">Transmembrane</keyword>
<feature type="transmembrane region" description="Helical" evidence="11">
    <location>
        <begin position="515"/>
        <end position="541"/>
    </location>
</feature>
<protein>
    <submittedName>
        <fullName evidence="17">Adhesion G protein-coupled receptor L3-like</fullName>
    </submittedName>
</protein>
<dbReference type="InterPro" id="IPR036445">
    <property type="entry name" value="GPCR_2_extracell_dom_sf"/>
</dbReference>
<feature type="transmembrane region" description="Helical" evidence="11">
    <location>
        <begin position="593"/>
        <end position="612"/>
    </location>
</feature>
<evidence type="ECO:0000256" key="7">
    <source>
        <dbReference type="ARBA" id="ARBA00023157"/>
    </source>
</evidence>
<evidence type="ECO:0000256" key="8">
    <source>
        <dbReference type="ARBA" id="ARBA00023170"/>
    </source>
</evidence>
<dbReference type="OrthoDB" id="10045417at2759"/>
<feature type="signal peptide" evidence="12">
    <location>
        <begin position="1"/>
        <end position="23"/>
    </location>
</feature>
<dbReference type="PROSITE" id="PS50227">
    <property type="entry name" value="G_PROTEIN_RECEP_F2_3"/>
    <property type="match status" value="1"/>
</dbReference>
<comment type="subcellular location">
    <subcellularLocation>
        <location evidence="1">Membrane</location>
        <topology evidence="1">Multi-pass membrane protein</topology>
    </subcellularLocation>
</comment>
<dbReference type="GO" id="GO:0005886">
    <property type="term" value="C:plasma membrane"/>
    <property type="evidence" value="ECO:0007669"/>
    <property type="project" value="TreeGrafter"/>
</dbReference>
<evidence type="ECO:0000313" key="16">
    <source>
        <dbReference type="Proteomes" id="UP000694845"/>
    </source>
</evidence>
<feature type="compositionally biased region" description="Polar residues" evidence="10">
    <location>
        <begin position="740"/>
        <end position="759"/>
    </location>
</feature>
<gene>
    <name evidence="17" type="primary">LOC110984303</name>
</gene>
<dbReference type="AlphaFoldDB" id="A0A8B7Z328"/>
<dbReference type="SMART" id="SM00008">
    <property type="entry name" value="HormR"/>
    <property type="match status" value="1"/>
</dbReference>
<name>A0A8B7Z328_ACAPL</name>
<dbReference type="Gene3D" id="2.60.220.50">
    <property type="match status" value="1"/>
</dbReference>
<feature type="domain" description="G-protein coupled receptors family 2 profile 1" evidence="14">
    <location>
        <begin position="26"/>
        <end position="79"/>
    </location>
</feature>
<evidence type="ECO:0000256" key="3">
    <source>
        <dbReference type="ARBA" id="ARBA00022729"/>
    </source>
</evidence>
<dbReference type="Gene3D" id="1.20.1070.10">
    <property type="entry name" value="Rhodopsin 7-helix transmembrane proteins"/>
    <property type="match status" value="1"/>
</dbReference>
<dbReference type="Gene3D" id="4.10.1240.10">
    <property type="entry name" value="GPCR, family 2, extracellular hormone receptor domain"/>
    <property type="match status" value="1"/>
</dbReference>
<reference evidence="17" key="1">
    <citation type="submission" date="2025-08" db="UniProtKB">
        <authorList>
            <consortium name="RefSeq"/>
        </authorList>
    </citation>
    <scope>IDENTIFICATION</scope>
</reference>
<dbReference type="Pfam" id="PF00002">
    <property type="entry name" value="7tm_2"/>
    <property type="match status" value="1"/>
</dbReference>
<dbReference type="Proteomes" id="UP000694845">
    <property type="component" value="Unplaced"/>
</dbReference>
<sequence length="759" mass="83243">MRMILLKPAWFIVLFQTLLEVNCVTCPVELLEGLTWPESDAGRNISVQCAPGQPGEAVRQCRTNSAWGPVDYTGCSLQTLVDLYAKTKNASNGVTLTKELVTVAQQLVTVTEPSSIAYSGQLLQAIDILLELFAKTDLGGLTVDSANQSIQNILKSVDNVLSSDSFATLWTNIHQFRGANLFLTFLESFENYGDVITSHLDSTGQGPLTVSHTNYKSIFEVVHDSRDLTHEFSDYSTKVIIPRTVLARQGPDRNTSVATLVFASTIVSLVPSQVDPASINTENISSVLVSCSIFPALTTTFTDSVTIQMQNEPELPNSTCSFLAFSDPARVWTEDLVGCEKPVFNGDNTVTCRCTHLTTFAVIGKYNTRGKLPDLLLVVLVIYLVLIVTTFGLLLYANRKFDSDRASVVLCFLATLFVGHVTLVAGIYAIDSMDACRAVALLLHYFQLSYSFWMLAQAVQLLLKMTYKTTESSTVAQFIALGWITPLFVVAGTAGFKVEVYGRGNYCALPLGSGISYAVIVPVTLIGATNFVCLFYAFYGYHCLKKSDKKCLGQMGKILPNIRACLIVLPVEICEWLFSSLSTEFELVVFDVFWFLSALSMGILVLIFYGIGSSEVVEEYEKHFGPCCCLRHKKSSAVRDSPRPGWRDEISQISQYREASSILRDMDSTATVTGTNGTNAMPGCSGINNGGLEMDDVLERGHELNDVSGANNLSASLSSSFKLKTKFKVFPSRKNHHQQQEGNLSPSSAARSGQQDQRR</sequence>
<dbReference type="GO" id="GO:0004930">
    <property type="term" value="F:G protein-coupled receptor activity"/>
    <property type="evidence" value="ECO:0007669"/>
    <property type="project" value="UniProtKB-KW"/>
</dbReference>
<evidence type="ECO:0000256" key="1">
    <source>
        <dbReference type="ARBA" id="ARBA00004141"/>
    </source>
</evidence>
<feature type="domain" description="G-protein coupled receptors family 2 profile 2" evidence="15">
    <location>
        <begin position="372"/>
        <end position="613"/>
    </location>
</feature>
<dbReference type="InterPro" id="IPR046338">
    <property type="entry name" value="GAIN_dom_sf"/>
</dbReference>
<dbReference type="PANTHER" id="PTHR12011">
    <property type="entry name" value="ADHESION G-PROTEIN COUPLED RECEPTOR"/>
    <property type="match status" value="1"/>
</dbReference>
<evidence type="ECO:0000259" key="15">
    <source>
        <dbReference type="PROSITE" id="PS50261"/>
    </source>
</evidence>
<dbReference type="RefSeq" id="XP_022100028.1">
    <property type="nucleotide sequence ID" value="XM_022244336.1"/>
</dbReference>
<dbReference type="Gene3D" id="1.25.40.610">
    <property type="match status" value="1"/>
</dbReference>
<accession>A0A8B7Z328</accession>
<evidence type="ECO:0000259" key="13">
    <source>
        <dbReference type="PROSITE" id="PS50221"/>
    </source>
</evidence>
<evidence type="ECO:0000256" key="12">
    <source>
        <dbReference type="SAM" id="SignalP"/>
    </source>
</evidence>
<dbReference type="PANTHER" id="PTHR12011:SF347">
    <property type="entry name" value="FI21270P1-RELATED"/>
    <property type="match status" value="1"/>
</dbReference>
<organism evidence="16 17">
    <name type="scientific">Acanthaster planci</name>
    <name type="common">Crown-of-thorns starfish</name>
    <dbReference type="NCBI Taxonomy" id="133434"/>
    <lineage>
        <taxon>Eukaryota</taxon>
        <taxon>Metazoa</taxon>
        <taxon>Echinodermata</taxon>
        <taxon>Eleutherozoa</taxon>
        <taxon>Asterozoa</taxon>
        <taxon>Asteroidea</taxon>
        <taxon>Valvatacea</taxon>
        <taxon>Valvatida</taxon>
        <taxon>Acanthasteridae</taxon>
        <taxon>Acanthaster</taxon>
    </lineage>
</organism>
<dbReference type="Pfam" id="PF01825">
    <property type="entry name" value="GPS"/>
    <property type="match status" value="1"/>
</dbReference>
<keyword evidence="6 11" id="KW-0472">Membrane</keyword>
<dbReference type="InterPro" id="IPR017981">
    <property type="entry name" value="GPCR_2-like_7TM"/>
</dbReference>
<evidence type="ECO:0000256" key="2">
    <source>
        <dbReference type="ARBA" id="ARBA00022692"/>
    </source>
</evidence>
<keyword evidence="5" id="KW-0297">G-protein coupled receptor</keyword>
<evidence type="ECO:0000256" key="9">
    <source>
        <dbReference type="ARBA" id="ARBA00023224"/>
    </source>
</evidence>
<feature type="transmembrane region" description="Helical" evidence="11">
    <location>
        <begin position="562"/>
        <end position="581"/>
    </location>
</feature>
<dbReference type="KEGG" id="aplc:110984303"/>
<keyword evidence="4 11" id="KW-1133">Transmembrane helix</keyword>
<feature type="region of interest" description="Disordered" evidence="10">
    <location>
        <begin position="731"/>
        <end position="759"/>
    </location>
</feature>
<evidence type="ECO:0000256" key="6">
    <source>
        <dbReference type="ARBA" id="ARBA00023136"/>
    </source>
</evidence>
<dbReference type="InterPro" id="IPR000832">
    <property type="entry name" value="GPCR_2_secretin-like"/>
</dbReference>
<feature type="transmembrane region" description="Helical" evidence="11">
    <location>
        <begin position="475"/>
        <end position="495"/>
    </location>
</feature>
<dbReference type="PROSITE" id="PS50261">
    <property type="entry name" value="G_PROTEIN_RECEP_F2_4"/>
    <property type="match status" value="1"/>
</dbReference>
<dbReference type="InterPro" id="IPR001879">
    <property type="entry name" value="GPCR_2_extracellular_dom"/>
</dbReference>
<keyword evidence="9" id="KW-0807">Transducer</keyword>
<feature type="transmembrane region" description="Helical" evidence="11">
    <location>
        <begin position="442"/>
        <end position="463"/>
    </location>
</feature>
<keyword evidence="16" id="KW-1185">Reference proteome</keyword>
<feature type="chain" id="PRO_5034236219" evidence="12">
    <location>
        <begin position="24"/>
        <end position="759"/>
    </location>
</feature>
<feature type="transmembrane region" description="Helical" evidence="11">
    <location>
        <begin position="408"/>
        <end position="430"/>
    </location>
</feature>
<evidence type="ECO:0000256" key="11">
    <source>
        <dbReference type="SAM" id="Phobius"/>
    </source>
</evidence>
<dbReference type="OMA" id="STERCHI"/>
<feature type="domain" description="GAIN-B" evidence="13">
    <location>
        <begin position="209"/>
        <end position="370"/>
    </location>
</feature>
<evidence type="ECO:0000256" key="4">
    <source>
        <dbReference type="ARBA" id="ARBA00022989"/>
    </source>
</evidence>
<keyword evidence="8" id="KW-0675">Receptor</keyword>
<evidence type="ECO:0000259" key="14">
    <source>
        <dbReference type="PROSITE" id="PS50227"/>
    </source>
</evidence>
<dbReference type="PROSITE" id="PS50221">
    <property type="entry name" value="GAIN_B"/>
    <property type="match status" value="1"/>
</dbReference>
<evidence type="ECO:0000256" key="5">
    <source>
        <dbReference type="ARBA" id="ARBA00023040"/>
    </source>
</evidence>
<proteinExistence type="predicted"/>
<keyword evidence="3 12" id="KW-0732">Signal</keyword>
<dbReference type="InterPro" id="IPR000203">
    <property type="entry name" value="GPS"/>
</dbReference>
<keyword evidence="7" id="KW-1015">Disulfide bond</keyword>